<keyword evidence="8" id="KW-1185">Reference proteome</keyword>
<evidence type="ECO:0000313" key="8">
    <source>
        <dbReference type="Proteomes" id="UP001210865"/>
    </source>
</evidence>
<evidence type="ECO:0000259" key="6">
    <source>
        <dbReference type="Pfam" id="PF13515"/>
    </source>
</evidence>
<dbReference type="Pfam" id="PF13515">
    <property type="entry name" value="FUSC_2"/>
    <property type="match status" value="1"/>
</dbReference>
<organism evidence="7 8">
    <name type="scientific">Sphingomonas abietis</name>
    <dbReference type="NCBI Taxonomy" id="3012344"/>
    <lineage>
        <taxon>Bacteria</taxon>
        <taxon>Pseudomonadati</taxon>
        <taxon>Pseudomonadota</taxon>
        <taxon>Alphaproteobacteria</taxon>
        <taxon>Sphingomonadales</taxon>
        <taxon>Sphingomonadaceae</taxon>
        <taxon>Sphingomonas</taxon>
    </lineage>
</organism>
<keyword evidence="3 5" id="KW-1133">Transmembrane helix</keyword>
<keyword evidence="4 5" id="KW-0472">Membrane</keyword>
<dbReference type="EMBL" id="CP115174">
    <property type="protein sequence ID" value="WBO21665.1"/>
    <property type="molecule type" value="Genomic_DNA"/>
</dbReference>
<feature type="transmembrane region" description="Helical" evidence="5">
    <location>
        <begin position="228"/>
        <end position="249"/>
    </location>
</feature>
<feature type="transmembrane region" description="Helical" evidence="5">
    <location>
        <begin position="198"/>
        <end position="216"/>
    </location>
</feature>
<feature type="transmembrane region" description="Helical" evidence="5">
    <location>
        <begin position="48"/>
        <end position="66"/>
    </location>
</feature>
<feature type="transmembrane region" description="Helical" evidence="5">
    <location>
        <begin position="172"/>
        <end position="192"/>
    </location>
</feature>
<gene>
    <name evidence="7" type="ORF">PBT88_16015</name>
</gene>
<evidence type="ECO:0000256" key="1">
    <source>
        <dbReference type="ARBA" id="ARBA00004141"/>
    </source>
</evidence>
<reference evidence="7 8" key="1">
    <citation type="submission" date="2022-12" db="EMBL/GenBank/DDBJ databases">
        <title>Sphingomonas abieness sp. nov., an endophytic bacterium isolated from Abies koreana.</title>
        <authorList>
            <person name="Jiang L."/>
            <person name="Lee J."/>
        </authorList>
    </citation>
    <scope>NUCLEOTIDE SEQUENCE [LARGE SCALE GENOMIC DNA]</scope>
    <source>
        <strain evidence="8">PAMB 00755</strain>
    </source>
</reference>
<proteinExistence type="predicted"/>
<accession>A0ABY7NL19</accession>
<evidence type="ECO:0000256" key="4">
    <source>
        <dbReference type="ARBA" id="ARBA00023136"/>
    </source>
</evidence>
<comment type="subcellular location">
    <subcellularLocation>
        <location evidence="1">Membrane</location>
        <topology evidence="1">Multi-pass membrane protein</topology>
    </subcellularLocation>
</comment>
<feature type="domain" description="Integral membrane bound transporter" evidence="6">
    <location>
        <begin position="13"/>
        <end position="142"/>
    </location>
</feature>
<evidence type="ECO:0000256" key="5">
    <source>
        <dbReference type="SAM" id="Phobius"/>
    </source>
</evidence>
<dbReference type="InterPro" id="IPR049453">
    <property type="entry name" value="Memb_transporter_dom"/>
</dbReference>
<feature type="transmembrane region" description="Helical" evidence="5">
    <location>
        <begin position="255"/>
        <end position="274"/>
    </location>
</feature>
<feature type="transmembrane region" description="Helical" evidence="5">
    <location>
        <begin position="281"/>
        <end position="301"/>
    </location>
</feature>
<sequence length="351" mass="36561">MIDEIECICSVLLAILFAHAIGAANISWAAFSGYMVMRGHLTDSLLRGVLRIVGTACGAALGLAIVPLVRASLPAAAISGALIGGLTLYGAMTGRRAYAWLFVGLTFEMVLLDTMEHPAHGIAAFARTRVLEVLAGTVACVLVSCLSTVTARRRWPAERTPSAKFAGWHPHAARHAMQAASALLLLPFLWRAFAIPELAQSAVTIMAVMLVPLTSLGTSGLAPVSRRLVLRIAGCLAGSALAALCLFAARGAPAMSPAILIAGSAIGVAIGRHIENSKSGIVYAGTQFTLAILVTLVPDSYADAAIGPATERLTGILVGMALLEPVLLAWYWVIPRRPTNGTPAAPESTDL</sequence>
<evidence type="ECO:0000313" key="7">
    <source>
        <dbReference type="EMBL" id="WBO21665.1"/>
    </source>
</evidence>
<feature type="transmembrane region" description="Helical" evidence="5">
    <location>
        <begin position="72"/>
        <end position="90"/>
    </location>
</feature>
<evidence type="ECO:0000256" key="3">
    <source>
        <dbReference type="ARBA" id="ARBA00022989"/>
    </source>
</evidence>
<feature type="transmembrane region" description="Helical" evidence="5">
    <location>
        <begin position="12"/>
        <end position="36"/>
    </location>
</feature>
<feature type="transmembrane region" description="Helical" evidence="5">
    <location>
        <begin position="313"/>
        <end position="333"/>
    </location>
</feature>
<protein>
    <submittedName>
        <fullName evidence="7">FUSC family protein</fullName>
    </submittedName>
</protein>
<keyword evidence="2 5" id="KW-0812">Transmembrane</keyword>
<name>A0ABY7NL19_9SPHN</name>
<evidence type="ECO:0000256" key="2">
    <source>
        <dbReference type="ARBA" id="ARBA00022692"/>
    </source>
</evidence>
<feature type="transmembrane region" description="Helical" evidence="5">
    <location>
        <begin position="133"/>
        <end position="151"/>
    </location>
</feature>
<dbReference type="RefSeq" id="WP_270076313.1">
    <property type="nucleotide sequence ID" value="NZ_CP115174.1"/>
</dbReference>
<dbReference type="Proteomes" id="UP001210865">
    <property type="component" value="Chromosome"/>
</dbReference>